<gene>
    <name evidence="4" type="primary">PSAP</name>
    <name evidence="4" type="ORF">T02_8187</name>
</gene>
<dbReference type="PANTHER" id="PTHR11480">
    <property type="entry name" value="SAPOSIN-RELATED"/>
    <property type="match status" value="1"/>
</dbReference>
<dbReference type="Proteomes" id="UP000054721">
    <property type="component" value="Unassembled WGS sequence"/>
</dbReference>
<dbReference type="InterPro" id="IPR051428">
    <property type="entry name" value="Sphingo_Act-Surfact_Prot"/>
</dbReference>
<dbReference type="STRING" id="6335.A0A0V1KPC8"/>
<dbReference type="InterPro" id="IPR011001">
    <property type="entry name" value="Saposin-like"/>
</dbReference>
<evidence type="ECO:0000313" key="4">
    <source>
        <dbReference type="EMBL" id="KRZ49071.1"/>
    </source>
</evidence>
<evidence type="ECO:0000259" key="3">
    <source>
        <dbReference type="PROSITE" id="PS50015"/>
    </source>
</evidence>
<feature type="domain" description="Saposin B-type" evidence="3">
    <location>
        <begin position="365"/>
        <end position="446"/>
    </location>
</feature>
<feature type="domain" description="Saposin B-type" evidence="3">
    <location>
        <begin position="748"/>
        <end position="829"/>
    </location>
</feature>
<dbReference type="OrthoDB" id="5917778at2759"/>
<feature type="domain" description="Saposin B-type" evidence="3">
    <location>
        <begin position="458"/>
        <end position="539"/>
    </location>
</feature>
<protein>
    <submittedName>
        <fullName evidence="4">Proactivator polypeptide</fullName>
    </submittedName>
</protein>
<dbReference type="SUPFAM" id="SSF47862">
    <property type="entry name" value="Saposin"/>
    <property type="match status" value="6"/>
</dbReference>
<sequence>MAASKISSIDQCFVCDAVKNIAQTCQKNQEPKMIIEEKIQSFCQQSKPGSKACISNANKYLPFVLDAIIKDGSDLKTCNIITNKTCDNISKMGESENGALACLTCFVGTNLFSRYLLMHEQEIKELMMPICNASILGKNEKEICFDLFDQHFDYTFGAIVTTLSTKVFCGAIIGCPLLKKHEREEITSVFEDVECSACMISFKYLKQFLDNAHAEKYLIKALGTIYKITTYLINGRKSPVQHINLNYKMQSCTILMIASIIATASSSRFKPSTVSMDDRCFFCEASKAAVNSLYENRFSTQEIRKSMENFCRAMSPLSYSCMSHSSKYLPFLIDAVNSGENEDPDMCSNIIGTECSNTFQEPTKNGIECIACKLWVNTILSRAIKMEETLKEYGMIACNSTLLSEEKSEECGDFIKNYFHSLYESFIKMIDSQFICYEATLCSKKNYHSTSFPTPLNNDSECTLCQTVLNYMEKILTENQFEMLYLKFWEKLCSGLPKEVQTKCSSFVKEFVEPRLHEMLQFLTAEQFCPQPGFANFPANVVTTAVMQTSLAIVVFATVVLTAAQRQPTVKEQCYYCRLVKKLASQMDGSDESMRKAEAELISRCDALPRYRYSCAVNTNAFLRIFTSPESNGEIPETCENILGKDCRIAFQEPDNSLDCTICKLWARMVEKEIFNKEDKFHSYFERACKSESLSKRQAQICTQLIGNHFSILFKETLKMTLGEYICKTTDHCADVKNLAPSGTNDFAELECAICHTVFDFLAQKMESMDLKKKLLDFGLRLCEKLPPNAKVQCKEFFNGDLKKLLEDLIFFLSEDNFCPIFELCPKSNLNSFKKQETIMASETNISKMDTQETFEEAHKRRPKHGRP</sequence>
<dbReference type="PROSITE" id="PS50015">
    <property type="entry name" value="SAP_B"/>
    <property type="match status" value="5"/>
</dbReference>
<comment type="caution">
    <text evidence="4">The sequence shown here is derived from an EMBL/GenBank/DDBJ whole genome shotgun (WGS) entry which is preliminary data.</text>
</comment>
<reference evidence="4 5" key="1">
    <citation type="submission" date="2015-05" db="EMBL/GenBank/DDBJ databases">
        <title>Evolution of Trichinella species and genotypes.</title>
        <authorList>
            <person name="Korhonen P.K."/>
            <person name="Edoardo P."/>
            <person name="Giuseppe L.R."/>
            <person name="Gasser R.B."/>
        </authorList>
    </citation>
    <scope>NUCLEOTIDE SEQUENCE [LARGE SCALE GENOMIC DNA]</scope>
    <source>
        <strain evidence="4">ISS10</strain>
    </source>
</reference>
<dbReference type="InterPro" id="IPR008139">
    <property type="entry name" value="SaposinB_dom"/>
</dbReference>
<accession>A0A0V1KPC8</accession>
<name>A0A0V1KPC8_9BILA</name>
<keyword evidence="5" id="KW-1185">Reference proteome</keyword>
<evidence type="ECO:0000256" key="1">
    <source>
        <dbReference type="ARBA" id="ARBA00023157"/>
    </source>
</evidence>
<proteinExistence type="predicted"/>
<dbReference type="Gene3D" id="1.10.225.10">
    <property type="entry name" value="Saposin-like"/>
    <property type="match status" value="5"/>
</dbReference>
<dbReference type="SMART" id="SM00741">
    <property type="entry name" value="SapB"/>
    <property type="match status" value="7"/>
</dbReference>
<feature type="region of interest" description="Disordered" evidence="2">
    <location>
        <begin position="849"/>
        <end position="868"/>
    </location>
</feature>
<feature type="domain" description="Saposin B-type" evidence="3">
    <location>
        <begin position="656"/>
        <end position="737"/>
    </location>
</feature>
<keyword evidence="1" id="KW-1015">Disulfide bond</keyword>
<feature type="domain" description="Saposin B-type" evidence="3">
    <location>
        <begin position="276"/>
        <end position="359"/>
    </location>
</feature>
<dbReference type="AlphaFoldDB" id="A0A0V1KPC8"/>
<organism evidence="4 5">
    <name type="scientific">Trichinella nativa</name>
    <dbReference type="NCBI Taxonomy" id="6335"/>
    <lineage>
        <taxon>Eukaryota</taxon>
        <taxon>Metazoa</taxon>
        <taxon>Ecdysozoa</taxon>
        <taxon>Nematoda</taxon>
        <taxon>Enoplea</taxon>
        <taxon>Dorylaimia</taxon>
        <taxon>Trichinellida</taxon>
        <taxon>Trichinellidae</taxon>
        <taxon>Trichinella</taxon>
    </lineage>
</organism>
<dbReference type="EMBL" id="JYDW01000338">
    <property type="protein sequence ID" value="KRZ49071.1"/>
    <property type="molecule type" value="Genomic_DNA"/>
</dbReference>
<evidence type="ECO:0000256" key="2">
    <source>
        <dbReference type="SAM" id="MobiDB-lite"/>
    </source>
</evidence>
<evidence type="ECO:0000313" key="5">
    <source>
        <dbReference type="Proteomes" id="UP000054721"/>
    </source>
</evidence>